<evidence type="ECO:0000259" key="9">
    <source>
        <dbReference type="Pfam" id="PF14509"/>
    </source>
</evidence>
<reference evidence="10" key="2">
    <citation type="submission" date="2021-04" db="EMBL/GenBank/DDBJ databases">
        <authorList>
            <person name="Gilroy R."/>
        </authorList>
    </citation>
    <scope>NUCLEOTIDE SEQUENCE</scope>
    <source>
        <strain evidence="10">ChiGjej6B6-14162</strain>
    </source>
</reference>
<evidence type="ECO:0000256" key="6">
    <source>
        <dbReference type="SAM" id="SignalP"/>
    </source>
</evidence>
<evidence type="ECO:0000259" key="7">
    <source>
        <dbReference type="Pfam" id="PF10566"/>
    </source>
</evidence>
<dbReference type="InterPro" id="IPR029486">
    <property type="entry name" value="GH97_N"/>
</dbReference>
<feature type="chain" id="PRO_5039182443" evidence="6">
    <location>
        <begin position="20"/>
        <end position="661"/>
    </location>
</feature>
<reference evidence="10" key="1">
    <citation type="journal article" date="2021" name="PeerJ">
        <title>Extensive microbial diversity within the chicken gut microbiome revealed by metagenomics and culture.</title>
        <authorList>
            <person name="Gilroy R."/>
            <person name="Ravi A."/>
            <person name="Getino M."/>
            <person name="Pursley I."/>
            <person name="Horton D.L."/>
            <person name="Alikhan N.F."/>
            <person name="Baker D."/>
            <person name="Gharbi K."/>
            <person name="Hall N."/>
            <person name="Watson M."/>
            <person name="Adriaenssens E.M."/>
            <person name="Foster-Nyarko E."/>
            <person name="Jarju S."/>
            <person name="Secka A."/>
            <person name="Antonio M."/>
            <person name="Oren A."/>
            <person name="Chaudhuri R.R."/>
            <person name="La Ragione R."/>
            <person name="Hildebrand F."/>
            <person name="Pallen M.J."/>
        </authorList>
    </citation>
    <scope>NUCLEOTIDE SEQUENCE</scope>
    <source>
        <strain evidence="10">ChiGjej6B6-14162</strain>
    </source>
</reference>
<dbReference type="PANTHER" id="PTHR35803">
    <property type="entry name" value="GLUCAN 1,4-ALPHA-GLUCOSIDASE SUSB-RELATED"/>
    <property type="match status" value="1"/>
</dbReference>
<dbReference type="Pfam" id="PF14509">
    <property type="entry name" value="GH97_C"/>
    <property type="match status" value="1"/>
</dbReference>
<comment type="subunit">
    <text evidence="2">Monomer.</text>
</comment>
<dbReference type="InterPro" id="IPR019563">
    <property type="entry name" value="GH97_catalytic"/>
</dbReference>
<dbReference type="Gene3D" id="2.70.98.10">
    <property type="match status" value="1"/>
</dbReference>
<organism evidence="10 11">
    <name type="scientific">Candidatus Parabacteroides intestinipullorum</name>
    <dbReference type="NCBI Taxonomy" id="2838723"/>
    <lineage>
        <taxon>Bacteria</taxon>
        <taxon>Pseudomonadati</taxon>
        <taxon>Bacteroidota</taxon>
        <taxon>Bacteroidia</taxon>
        <taxon>Bacteroidales</taxon>
        <taxon>Tannerellaceae</taxon>
        <taxon>Parabacteroides</taxon>
    </lineage>
</organism>
<evidence type="ECO:0000256" key="2">
    <source>
        <dbReference type="ARBA" id="ARBA00011245"/>
    </source>
</evidence>
<evidence type="ECO:0000256" key="1">
    <source>
        <dbReference type="ARBA" id="ARBA00001913"/>
    </source>
</evidence>
<sequence>MKRILLFLCCLGWAFTSHAQKQLSLASPDGRLTTTIQIGEKLTYDIRLDGQQVLAPSPISMTLSDGEVWGDNAKLSKTQKKSVNETIPSPLYKRSEVVDHYNQLTLTFRKQWSIEFRAYNDGIAYRFVSQRKQPFTIQNEEVAYQFDHDPMTRIAYSNRGNDGDFESQFMNSFENIYEVKRLSEQNKGRLMLLPLVATTDQGIHLCFTEVNLDNYPGLYLTNQTGGNRLTGIQAAYPKRTEQGGHNNLQFLVKEREAYIAKVDGPRAFPWRVAIVAENDIKLADTDITYRLAEPSKLDDIAWIKPGKVAWEWWNDWNLEGVDFKTGVNDATYRYYIDFAAQNGIEYVILDEGWAVNLKADLTQVVPEINLKELVDYANNKGVGIILWAGYHAFNRDMENLCKHYSEMGVKGFKVDFMDRDDQEMVAFNNRAAETCARYKLLLDLHGMYKPAGLNRTYPNVLNFEGVHGLEQMKWSPNTVDQMAYDVSIPFIRQVAGPMDYTQGAMRNASRSNYYPCNSEPMSQGTRCHQLALYIALESPLNMLCDAPTNYLRERESLDYIAKIPTVWDETIILDGKIGEYIIVARRSGNTWYVGGLTNWTPRDLTIDLSALKVQGKQATLFKDGVNADRKAQDYKLEKQTIGNQKLTLHLAPGGGFAMRIE</sequence>
<dbReference type="Gene3D" id="2.60.40.1180">
    <property type="entry name" value="Golgi alpha-mannosidase II"/>
    <property type="match status" value="1"/>
</dbReference>
<dbReference type="InterPro" id="IPR017853">
    <property type="entry name" value="GH"/>
</dbReference>
<keyword evidence="5" id="KW-0326">Glycosidase</keyword>
<dbReference type="InterPro" id="IPR013780">
    <property type="entry name" value="Glyco_hydro_b"/>
</dbReference>
<evidence type="ECO:0000313" key="11">
    <source>
        <dbReference type="Proteomes" id="UP000886740"/>
    </source>
</evidence>
<dbReference type="AlphaFoldDB" id="A0A9D1XB46"/>
<comment type="cofactor">
    <cofactor evidence="1">
        <name>Ca(2+)</name>
        <dbReference type="ChEBI" id="CHEBI:29108"/>
    </cofactor>
</comment>
<keyword evidence="6" id="KW-0732">Signal</keyword>
<dbReference type="Gene3D" id="3.20.20.70">
    <property type="entry name" value="Aldolase class I"/>
    <property type="match status" value="1"/>
</dbReference>
<evidence type="ECO:0000256" key="3">
    <source>
        <dbReference type="ARBA" id="ARBA00022801"/>
    </source>
</evidence>
<dbReference type="GO" id="GO:0016798">
    <property type="term" value="F:hydrolase activity, acting on glycosyl bonds"/>
    <property type="evidence" value="ECO:0007669"/>
    <property type="project" value="UniProtKB-KW"/>
</dbReference>
<comment type="caution">
    <text evidence="10">The sequence shown here is derived from an EMBL/GenBank/DDBJ whole genome shotgun (WGS) entry which is preliminary data.</text>
</comment>
<gene>
    <name evidence="10" type="ORF">H9977_06940</name>
</gene>
<feature type="domain" description="Glycosyl-hydrolase 97 N-terminal" evidence="8">
    <location>
        <begin position="25"/>
        <end position="294"/>
    </location>
</feature>
<feature type="domain" description="Glycosyl-hydrolase 97 catalytic" evidence="7">
    <location>
        <begin position="312"/>
        <end position="466"/>
    </location>
</feature>
<name>A0A9D1XB46_9BACT</name>
<feature type="domain" description="Glycosyl-hydrolase 97 C-terminal oligomerisation" evidence="9">
    <location>
        <begin position="566"/>
        <end position="660"/>
    </location>
</feature>
<protein>
    <submittedName>
        <fullName evidence="10">Glycoside hydrolase family 97 protein</fullName>
    </submittedName>
</protein>
<dbReference type="GO" id="GO:0030246">
    <property type="term" value="F:carbohydrate binding"/>
    <property type="evidence" value="ECO:0007669"/>
    <property type="project" value="InterPro"/>
</dbReference>
<evidence type="ECO:0000259" key="8">
    <source>
        <dbReference type="Pfam" id="PF14508"/>
    </source>
</evidence>
<dbReference type="InterPro" id="IPR029483">
    <property type="entry name" value="GH97_C"/>
</dbReference>
<dbReference type="Pfam" id="PF14508">
    <property type="entry name" value="GH97_N"/>
    <property type="match status" value="1"/>
</dbReference>
<dbReference type="SUPFAM" id="SSF51445">
    <property type="entry name" value="(Trans)glycosidases"/>
    <property type="match status" value="1"/>
</dbReference>
<dbReference type="PANTHER" id="PTHR35803:SF2">
    <property type="entry name" value="RETAINING ALPHA-GALACTOSIDASE"/>
    <property type="match status" value="1"/>
</dbReference>
<evidence type="ECO:0000256" key="4">
    <source>
        <dbReference type="ARBA" id="ARBA00022837"/>
    </source>
</evidence>
<feature type="signal peptide" evidence="6">
    <location>
        <begin position="1"/>
        <end position="19"/>
    </location>
</feature>
<dbReference type="Pfam" id="PF10566">
    <property type="entry name" value="Glyco_hydro_97"/>
    <property type="match status" value="1"/>
</dbReference>
<dbReference type="InterPro" id="IPR013785">
    <property type="entry name" value="Aldolase_TIM"/>
</dbReference>
<proteinExistence type="predicted"/>
<accession>A0A9D1XB46</accession>
<keyword evidence="4" id="KW-0106">Calcium</keyword>
<keyword evidence="3 10" id="KW-0378">Hydrolase</keyword>
<dbReference type="EMBL" id="DXEL01000048">
    <property type="protein sequence ID" value="HIX74750.1"/>
    <property type="molecule type" value="Genomic_DNA"/>
</dbReference>
<evidence type="ECO:0000313" key="10">
    <source>
        <dbReference type="EMBL" id="HIX74750.1"/>
    </source>
</evidence>
<evidence type="ECO:0000256" key="5">
    <source>
        <dbReference type="ARBA" id="ARBA00023295"/>
    </source>
</evidence>
<dbReference type="Proteomes" id="UP000886740">
    <property type="component" value="Unassembled WGS sequence"/>
</dbReference>
<dbReference type="InterPro" id="IPR014718">
    <property type="entry name" value="GH-type_carb-bd"/>
</dbReference>
<dbReference type="InterPro" id="IPR052720">
    <property type="entry name" value="Glycosyl_hydrolase_97"/>
</dbReference>